<reference evidence="1 2" key="1">
    <citation type="journal article" date="2016" name="Nat. Commun.">
        <title>Thousands of microbial genomes shed light on interconnected biogeochemical processes in an aquifer system.</title>
        <authorList>
            <person name="Anantharaman K."/>
            <person name="Brown C.T."/>
            <person name="Hug L.A."/>
            <person name="Sharon I."/>
            <person name="Castelle C.J."/>
            <person name="Probst A.J."/>
            <person name="Thomas B.C."/>
            <person name="Singh A."/>
            <person name="Wilkins M.J."/>
            <person name="Karaoz U."/>
            <person name="Brodie E.L."/>
            <person name="Williams K.H."/>
            <person name="Hubbard S.S."/>
            <person name="Banfield J.F."/>
        </authorList>
    </citation>
    <scope>NUCLEOTIDE SEQUENCE [LARGE SCALE GENOMIC DNA]</scope>
</reference>
<evidence type="ECO:0000313" key="1">
    <source>
        <dbReference type="EMBL" id="OGM12754.1"/>
    </source>
</evidence>
<dbReference type="EMBL" id="MGFU01000015">
    <property type="protein sequence ID" value="OGM12754.1"/>
    <property type="molecule type" value="Genomic_DNA"/>
</dbReference>
<dbReference type="Proteomes" id="UP000179013">
    <property type="component" value="Unassembled WGS sequence"/>
</dbReference>
<evidence type="ECO:0008006" key="3">
    <source>
        <dbReference type="Google" id="ProtNLM"/>
    </source>
</evidence>
<evidence type="ECO:0000313" key="2">
    <source>
        <dbReference type="Proteomes" id="UP000179013"/>
    </source>
</evidence>
<dbReference type="AlphaFoldDB" id="A0A1F7XCJ6"/>
<organism evidence="1 2">
    <name type="scientific">Candidatus Woesebacteria bacterium RBG_16_39_8b</name>
    <dbReference type="NCBI Taxonomy" id="1802482"/>
    <lineage>
        <taxon>Bacteria</taxon>
        <taxon>Candidatus Woeseibacteriota</taxon>
    </lineage>
</organism>
<accession>A0A1F7XCJ6</accession>
<protein>
    <recommendedName>
        <fullName evidence="3">50S ribosomal protein L29</fullName>
    </recommendedName>
</protein>
<comment type="caution">
    <text evidence="1">The sequence shown here is derived from an EMBL/GenBank/DDBJ whole genome shotgun (WGS) entry which is preliminary data.</text>
</comment>
<gene>
    <name evidence="1" type="ORF">A2V80_03080</name>
</gene>
<proteinExistence type="predicted"/>
<sequence>MIKYINMKKNDLLKLRGRKLTEIEDILKNKRLEFIRAKTNLKAKREKNLKKAKLLSREISQMLTIIKEKKLIEKIK</sequence>
<name>A0A1F7XCJ6_9BACT</name>